<dbReference type="CDD" id="cd07516">
    <property type="entry name" value="HAD_Pase"/>
    <property type="match status" value="1"/>
</dbReference>
<accession>A0A9D2F133</accession>
<dbReference type="Gene3D" id="3.30.1240.10">
    <property type="match status" value="1"/>
</dbReference>
<reference evidence="1" key="2">
    <citation type="submission" date="2021-04" db="EMBL/GenBank/DDBJ databases">
        <authorList>
            <person name="Gilroy R."/>
        </authorList>
    </citation>
    <scope>NUCLEOTIDE SEQUENCE</scope>
    <source>
        <strain evidence="1">3436</strain>
    </source>
</reference>
<dbReference type="InterPro" id="IPR000150">
    <property type="entry name" value="Cof"/>
</dbReference>
<dbReference type="NCBIfam" id="TIGR00099">
    <property type="entry name" value="Cof-subfamily"/>
    <property type="match status" value="1"/>
</dbReference>
<dbReference type="Pfam" id="PF08282">
    <property type="entry name" value="Hydrolase_3"/>
    <property type="match status" value="1"/>
</dbReference>
<dbReference type="InterPro" id="IPR023214">
    <property type="entry name" value="HAD_sf"/>
</dbReference>
<dbReference type="EMBL" id="DXBO01000026">
    <property type="protein sequence ID" value="HIZ47448.1"/>
    <property type="molecule type" value="Genomic_DNA"/>
</dbReference>
<dbReference type="InterPro" id="IPR006379">
    <property type="entry name" value="HAD-SF_hydro_IIB"/>
</dbReference>
<dbReference type="PANTHER" id="PTHR10000:SF8">
    <property type="entry name" value="HAD SUPERFAMILY HYDROLASE-LIKE, TYPE 3"/>
    <property type="match status" value="1"/>
</dbReference>
<evidence type="ECO:0000313" key="1">
    <source>
        <dbReference type="EMBL" id="HIZ47448.1"/>
    </source>
</evidence>
<comment type="caution">
    <text evidence="1">The sequence shown here is derived from an EMBL/GenBank/DDBJ whole genome shotgun (WGS) entry which is preliminary data.</text>
</comment>
<proteinExistence type="predicted"/>
<dbReference type="PANTHER" id="PTHR10000">
    <property type="entry name" value="PHOSPHOSERINE PHOSPHATASE"/>
    <property type="match status" value="1"/>
</dbReference>
<protein>
    <submittedName>
        <fullName evidence="1">Cof-type HAD-IIB family hydrolase</fullName>
    </submittedName>
</protein>
<organism evidence="1 2">
    <name type="scientific">Candidatus Gemmiger excrementavium</name>
    <dbReference type="NCBI Taxonomy" id="2838608"/>
    <lineage>
        <taxon>Bacteria</taxon>
        <taxon>Bacillati</taxon>
        <taxon>Bacillota</taxon>
        <taxon>Clostridia</taxon>
        <taxon>Eubacteriales</taxon>
        <taxon>Gemmiger</taxon>
    </lineage>
</organism>
<dbReference type="PROSITE" id="PS01229">
    <property type="entry name" value="COF_2"/>
    <property type="match status" value="1"/>
</dbReference>
<dbReference type="Gene3D" id="3.40.50.1000">
    <property type="entry name" value="HAD superfamily/HAD-like"/>
    <property type="match status" value="1"/>
</dbReference>
<gene>
    <name evidence="1" type="ORF">H9810_01840</name>
</gene>
<sequence length="274" mass="29560">MQQIKLVALDLDGTVFNDEKAITPRTAAAIRAALEKGVTVLPATGRTVSGVPEQLTNIPGIRYALTSNGASVVDLETGKSLVRLPFDAAMALRAYDVLEPLGGMLSIFIDGRSYTSMENAEQSMDMVPANLRSYFRTTRIEVEDMRRTLRDHADAIEKFSILYPTVEARDKAWQAVRRACPSVEITTSIERNMELNAPGVSKGRGLMALAERLDLCPDQVMAIGDSGNDLTMIEAAGLGVAMGNATEDVRAAADVITADNNHDGVAQAIEDYVL</sequence>
<name>A0A9D2F133_9FIRM</name>
<dbReference type="GO" id="GO:0000287">
    <property type="term" value="F:magnesium ion binding"/>
    <property type="evidence" value="ECO:0007669"/>
    <property type="project" value="TreeGrafter"/>
</dbReference>
<reference evidence="1" key="1">
    <citation type="journal article" date="2021" name="PeerJ">
        <title>Extensive microbial diversity within the chicken gut microbiome revealed by metagenomics and culture.</title>
        <authorList>
            <person name="Gilroy R."/>
            <person name="Ravi A."/>
            <person name="Getino M."/>
            <person name="Pursley I."/>
            <person name="Horton D.L."/>
            <person name="Alikhan N.F."/>
            <person name="Baker D."/>
            <person name="Gharbi K."/>
            <person name="Hall N."/>
            <person name="Watson M."/>
            <person name="Adriaenssens E.M."/>
            <person name="Foster-Nyarko E."/>
            <person name="Jarju S."/>
            <person name="Secka A."/>
            <person name="Antonio M."/>
            <person name="Oren A."/>
            <person name="Chaudhuri R.R."/>
            <person name="La Ragione R."/>
            <person name="Hildebrand F."/>
            <person name="Pallen M.J."/>
        </authorList>
    </citation>
    <scope>NUCLEOTIDE SEQUENCE</scope>
    <source>
        <strain evidence="1">3436</strain>
    </source>
</reference>
<dbReference type="Proteomes" id="UP000824031">
    <property type="component" value="Unassembled WGS sequence"/>
</dbReference>
<dbReference type="NCBIfam" id="TIGR01484">
    <property type="entry name" value="HAD-SF-IIB"/>
    <property type="match status" value="1"/>
</dbReference>
<dbReference type="SUPFAM" id="SSF56784">
    <property type="entry name" value="HAD-like"/>
    <property type="match status" value="1"/>
</dbReference>
<dbReference type="GO" id="GO:0016791">
    <property type="term" value="F:phosphatase activity"/>
    <property type="evidence" value="ECO:0007669"/>
    <property type="project" value="TreeGrafter"/>
</dbReference>
<dbReference type="SFLD" id="SFLDG01140">
    <property type="entry name" value="C2.B:_Phosphomannomutase_and_P"/>
    <property type="match status" value="1"/>
</dbReference>
<dbReference type="InterPro" id="IPR036412">
    <property type="entry name" value="HAD-like_sf"/>
</dbReference>
<keyword evidence="1" id="KW-0378">Hydrolase</keyword>
<evidence type="ECO:0000313" key="2">
    <source>
        <dbReference type="Proteomes" id="UP000824031"/>
    </source>
</evidence>
<dbReference type="GO" id="GO:0005829">
    <property type="term" value="C:cytosol"/>
    <property type="evidence" value="ECO:0007669"/>
    <property type="project" value="TreeGrafter"/>
</dbReference>
<dbReference type="SFLD" id="SFLDS00003">
    <property type="entry name" value="Haloacid_Dehalogenase"/>
    <property type="match status" value="1"/>
</dbReference>
<dbReference type="AlphaFoldDB" id="A0A9D2F133"/>